<evidence type="ECO:0000256" key="9">
    <source>
        <dbReference type="ARBA" id="ARBA00023034"/>
    </source>
</evidence>
<evidence type="ECO:0000313" key="17">
    <source>
        <dbReference type="Proteomes" id="UP000031512"/>
    </source>
</evidence>
<evidence type="ECO:0000259" key="15">
    <source>
        <dbReference type="PROSITE" id="PS50892"/>
    </source>
</evidence>
<dbReference type="InterPro" id="IPR010908">
    <property type="entry name" value="Longin_dom"/>
</dbReference>
<dbReference type="EMBL" id="CP001669">
    <property type="protein sequence ID" value="AFZ79150.1"/>
    <property type="molecule type" value="Genomic_DNA"/>
</dbReference>
<dbReference type="PROSITE" id="PS50892">
    <property type="entry name" value="V_SNARE"/>
    <property type="match status" value="1"/>
</dbReference>
<keyword evidence="17" id="KW-1185">Reference proteome</keyword>
<evidence type="ECO:0000256" key="4">
    <source>
        <dbReference type="ARBA" id="ARBA00022448"/>
    </source>
</evidence>
<sequence length="239" mass="27354">MGDMVVICRSSDGLPLVEVWDEGYANASLNEKISKNDLQTIKMNARIICRKLPVNESKCSILEANMSYHYIIEDGICYMSITQSSFPKKQVFVFLAELCQAFTTEIKKQPGVSSQSISAYIANVEKPYYFMAFDRTIYKLRSTLSDPKSNKSLNMINSSLTEVTNIMKKNIDEILNRGENLEDIGRMADGLRTQTQKFKLSSRKLNRDYLLRKYSSISVGIFFIFVLLYVYFKRGALTK</sequence>
<evidence type="ECO:0000259" key="14">
    <source>
        <dbReference type="PROSITE" id="PS50859"/>
    </source>
</evidence>
<feature type="domain" description="V-SNARE coiled-coil homology" evidence="15">
    <location>
        <begin position="152"/>
        <end position="212"/>
    </location>
</feature>
<keyword evidence="9" id="KW-0333">Golgi apparatus</keyword>
<dbReference type="KEGG" id="beq:BEWA_019960"/>
<dbReference type="Proteomes" id="UP000031512">
    <property type="component" value="Chromosome 1"/>
</dbReference>
<dbReference type="CDD" id="cd15866">
    <property type="entry name" value="R-SNARE_SEC22"/>
    <property type="match status" value="1"/>
</dbReference>
<dbReference type="GeneID" id="15806165"/>
<dbReference type="Gene3D" id="1.20.5.110">
    <property type="match status" value="1"/>
</dbReference>
<evidence type="ECO:0000256" key="11">
    <source>
        <dbReference type="ARBA" id="ARBA00023136"/>
    </source>
</evidence>
<dbReference type="InterPro" id="IPR011012">
    <property type="entry name" value="Longin-like_dom_sf"/>
</dbReference>
<evidence type="ECO:0000256" key="1">
    <source>
        <dbReference type="ARBA" id="ARBA00004163"/>
    </source>
</evidence>
<dbReference type="Gene3D" id="3.30.450.50">
    <property type="entry name" value="Longin domain"/>
    <property type="match status" value="1"/>
</dbReference>
<dbReference type="VEuPathDB" id="PiroplasmaDB:BEWA_019960"/>
<dbReference type="CDD" id="cd14824">
    <property type="entry name" value="Longin"/>
    <property type="match status" value="1"/>
</dbReference>
<keyword evidence="5 13" id="KW-0812">Transmembrane</keyword>
<dbReference type="SMART" id="SM01270">
    <property type="entry name" value="Longin"/>
    <property type="match status" value="1"/>
</dbReference>
<name>L0AUB6_THEEQ</name>
<dbReference type="GO" id="GO:0006890">
    <property type="term" value="P:retrograde vesicle-mediated transport, Golgi to endoplasmic reticulum"/>
    <property type="evidence" value="ECO:0007669"/>
    <property type="project" value="InterPro"/>
</dbReference>
<evidence type="ECO:0000256" key="7">
    <source>
        <dbReference type="ARBA" id="ARBA00022927"/>
    </source>
</evidence>
<comment type="similarity">
    <text evidence="3">Belongs to the synaptobrevin family.</text>
</comment>
<keyword evidence="8 13" id="KW-1133">Transmembrane helix</keyword>
<keyword evidence="11 13" id="KW-0472">Membrane</keyword>
<comment type="subcellular location">
    <subcellularLocation>
        <location evidence="1">Endoplasmic reticulum membrane</location>
        <topology evidence="1">Single-pass type IV membrane protein</topology>
    </subcellularLocation>
    <subcellularLocation>
        <location evidence="2">Golgi apparatus membrane</location>
    </subcellularLocation>
</comment>
<dbReference type="InterPro" id="IPR042855">
    <property type="entry name" value="V_SNARE_CC"/>
</dbReference>
<organism evidence="16 17">
    <name type="scientific">Theileria equi strain WA</name>
    <dbReference type="NCBI Taxonomy" id="1537102"/>
    <lineage>
        <taxon>Eukaryota</taxon>
        <taxon>Sar</taxon>
        <taxon>Alveolata</taxon>
        <taxon>Apicomplexa</taxon>
        <taxon>Aconoidasida</taxon>
        <taxon>Piroplasmida</taxon>
        <taxon>Theileriidae</taxon>
        <taxon>Theileria</taxon>
    </lineage>
</organism>
<gene>
    <name evidence="16" type="ORF">BEWA_019960</name>
</gene>
<dbReference type="GO" id="GO:0000139">
    <property type="term" value="C:Golgi membrane"/>
    <property type="evidence" value="ECO:0007669"/>
    <property type="project" value="UniProtKB-SubCell"/>
</dbReference>
<dbReference type="Pfam" id="PF00957">
    <property type="entry name" value="Synaptobrevin"/>
    <property type="match status" value="1"/>
</dbReference>
<dbReference type="Pfam" id="PF13774">
    <property type="entry name" value="Longin"/>
    <property type="match status" value="1"/>
</dbReference>
<keyword evidence="6" id="KW-0256">Endoplasmic reticulum</keyword>
<keyword evidence="7" id="KW-0653">Protein transport</keyword>
<evidence type="ECO:0000256" key="6">
    <source>
        <dbReference type="ARBA" id="ARBA00022824"/>
    </source>
</evidence>
<dbReference type="InterPro" id="IPR044565">
    <property type="entry name" value="Sec22"/>
</dbReference>
<dbReference type="GO" id="GO:0005484">
    <property type="term" value="F:SNAP receptor activity"/>
    <property type="evidence" value="ECO:0007669"/>
    <property type="project" value="InterPro"/>
</dbReference>
<dbReference type="eggNOG" id="KOG0862">
    <property type="taxonomic scope" value="Eukaryota"/>
</dbReference>
<evidence type="ECO:0000256" key="12">
    <source>
        <dbReference type="PROSITE-ProRule" id="PRU00290"/>
    </source>
</evidence>
<dbReference type="STRING" id="1537102.L0AUB6"/>
<evidence type="ECO:0000256" key="8">
    <source>
        <dbReference type="ARBA" id="ARBA00022989"/>
    </source>
</evidence>
<evidence type="ECO:0000256" key="13">
    <source>
        <dbReference type="SAM" id="Phobius"/>
    </source>
</evidence>
<evidence type="ECO:0000256" key="2">
    <source>
        <dbReference type="ARBA" id="ARBA00004394"/>
    </source>
</evidence>
<feature type="transmembrane region" description="Helical" evidence="13">
    <location>
        <begin position="214"/>
        <end position="232"/>
    </location>
</feature>
<dbReference type="SUPFAM" id="SSF64356">
    <property type="entry name" value="SNARE-like"/>
    <property type="match status" value="1"/>
</dbReference>
<keyword evidence="10 12" id="KW-0175">Coiled coil</keyword>
<dbReference type="OrthoDB" id="1719357at2759"/>
<proteinExistence type="inferred from homology"/>
<keyword evidence="4" id="KW-0813">Transport</keyword>
<protein>
    <submittedName>
        <fullName evidence="16">Vesicle transport protein, putative</fullName>
    </submittedName>
</protein>
<accession>L0AUB6</accession>
<evidence type="ECO:0000256" key="10">
    <source>
        <dbReference type="ARBA" id="ARBA00023054"/>
    </source>
</evidence>
<feature type="domain" description="Longin" evidence="14">
    <location>
        <begin position="6"/>
        <end position="130"/>
    </location>
</feature>
<dbReference type="GO" id="GO:0005789">
    <property type="term" value="C:endoplasmic reticulum membrane"/>
    <property type="evidence" value="ECO:0007669"/>
    <property type="project" value="UniProtKB-SubCell"/>
</dbReference>
<dbReference type="RefSeq" id="XP_004828816.1">
    <property type="nucleotide sequence ID" value="XM_004828759.1"/>
</dbReference>
<dbReference type="GO" id="GO:0006888">
    <property type="term" value="P:endoplasmic reticulum to Golgi vesicle-mediated transport"/>
    <property type="evidence" value="ECO:0007669"/>
    <property type="project" value="InterPro"/>
</dbReference>
<evidence type="ECO:0000256" key="3">
    <source>
        <dbReference type="ARBA" id="ARBA00008025"/>
    </source>
</evidence>
<dbReference type="PANTHER" id="PTHR45837">
    <property type="entry name" value="VESICLE-TRAFFICKING PROTEIN SEC22B"/>
    <property type="match status" value="1"/>
</dbReference>
<evidence type="ECO:0000256" key="5">
    <source>
        <dbReference type="ARBA" id="ARBA00022692"/>
    </source>
</evidence>
<dbReference type="SUPFAM" id="SSF58038">
    <property type="entry name" value="SNARE fusion complex"/>
    <property type="match status" value="1"/>
</dbReference>
<reference evidence="16 17" key="1">
    <citation type="journal article" date="2012" name="BMC Genomics">
        <title>Comparative genomic analysis and phylogenetic position of Theileria equi.</title>
        <authorList>
            <person name="Kappmeyer L.S."/>
            <person name="Thiagarajan M."/>
            <person name="Herndon D.R."/>
            <person name="Ramsay J.D."/>
            <person name="Caler E."/>
            <person name="Djikeng A."/>
            <person name="Gillespie J.J."/>
            <person name="Lau A.O."/>
            <person name="Roalson E.H."/>
            <person name="Silva J.C."/>
            <person name="Silva M.G."/>
            <person name="Suarez C.E."/>
            <person name="Ueti M.W."/>
            <person name="Nene V.M."/>
            <person name="Mealey R.H."/>
            <person name="Knowles D.P."/>
            <person name="Brayton K.A."/>
        </authorList>
    </citation>
    <scope>NUCLEOTIDE SEQUENCE [LARGE SCALE GENOMIC DNA]</scope>
    <source>
        <strain evidence="16 17">WA</strain>
    </source>
</reference>
<evidence type="ECO:0000313" key="16">
    <source>
        <dbReference type="EMBL" id="AFZ79150.1"/>
    </source>
</evidence>
<dbReference type="GO" id="GO:0015031">
    <property type="term" value="P:protein transport"/>
    <property type="evidence" value="ECO:0007669"/>
    <property type="project" value="UniProtKB-KW"/>
</dbReference>
<dbReference type="PROSITE" id="PS50859">
    <property type="entry name" value="LONGIN"/>
    <property type="match status" value="1"/>
</dbReference>
<dbReference type="AlphaFoldDB" id="L0AUB6"/>